<evidence type="ECO:0000313" key="6">
    <source>
        <dbReference type="RefSeq" id="XP_042596206.1"/>
    </source>
</evidence>
<dbReference type="SMART" id="SM00326">
    <property type="entry name" value="SH3"/>
    <property type="match status" value="1"/>
</dbReference>
<dbReference type="InterPro" id="IPR047271">
    <property type="entry name" value="Ephexin-like"/>
</dbReference>
<evidence type="ECO:0000259" key="5">
    <source>
        <dbReference type="PROSITE" id="PS50010"/>
    </source>
</evidence>
<dbReference type="InterPro" id="IPR001849">
    <property type="entry name" value="PH_domain"/>
</dbReference>
<dbReference type="PROSITE" id="PS00741">
    <property type="entry name" value="DH_1"/>
    <property type="match status" value="1"/>
</dbReference>
<evidence type="ECO:0000259" key="3">
    <source>
        <dbReference type="PROSITE" id="PS50002"/>
    </source>
</evidence>
<dbReference type="CDD" id="cd00160">
    <property type="entry name" value="RhoGEF"/>
    <property type="match status" value="1"/>
</dbReference>
<dbReference type="PANTHER" id="PTHR12845:SF2">
    <property type="entry name" value="DH DOMAIN-CONTAINING PROTEIN-RELATED"/>
    <property type="match status" value="1"/>
</dbReference>
<reference evidence="6" key="1">
    <citation type="submission" date="2025-08" db="UniProtKB">
        <authorList>
            <consortium name="RefSeq"/>
        </authorList>
    </citation>
    <scope>IDENTIFICATION</scope>
    <source>
        <tissue evidence="6">Muscle</tissue>
    </source>
</reference>
<gene>
    <name evidence="6" type="primary">LOC109105731</name>
</gene>
<dbReference type="PROSITE" id="PS50003">
    <property type="entry name" value="PH_DOMAIN"/>
    <property type="match status" value="1"/>
</dbReference>
<dbReference type="SMART" id="SM00325">
    <property type="entry name" value="RhoGEF"/>
    <property type="match status" value="1"/>
</dbReference>
<dbReference type="PROSITE" id="PS50002">
    <property type="entry name" value="SH3"/>
    <property type="match status" value="1"/>
</dbReference>
<dbReference type="InterPro" id="IPR000219">
    <property type="entry name" value="DH_dom"/>
</dbReference>
<evidence type="ECO:0000256" key="1">
    <source>
        <dbReference type="ARBA" id="ARBA00022443"/>
    </source>
</evidence>
<feature type="domain" description="PH" evidence="4">
    <location>
        <begin position="183"/>
        <end position="286"/>
    </location>
</feature>
<dbReference type="Proteomes" id="UP001155660">
    <property type="component" value="Chromosome B16"/>
</dbReference>
<evidence type="ECO:0000256" key="2">
    <source>
        <dbReference type="PROSITE-ProRule" id="PRU00192"/>
    </source>
</evidence>
<keyword evidence="1 2" id="KW-0728">SH3 domain</keyword>
<dbReference type="GeneID" id="109105731"/>
<dbReference type="SMART" id="SM00233">
    <property type="entry name" value="PH"/>
    <property type="match status" value="1"/>
</dbReference>
<name>A0A9Q9X6N5_CYPCA</name>
<dbReference type="OrthoDB" id="27593at2759"/>
<dbReference type="InterPro" id="IPR001452">
    <property type="entry name" value="SH3_domain"/>
</dbReference>
<protein>
    <submittedName>
        <fullName evidence="6">Rho guanine nucleotide exchange factor 5-like</fullName>
    </submittedName>
</protein>
<dbReference type="RefSeq" id="XP_042596206.1">
    <property type="nucleotide sequence ID" value="XM_042740272.1"/>
</dbReference>
<dbReference type="InterPro" id="IPR001331">
    <property type="entry name" value="GDS_CDC24_CS"/>
</dbReference>
<dbReference type="KEGG" id="ccar:109105731"/>
<organism evidence="6">
    <name type="scientific">Cyprinus carpio</name>
    <name type="common">Common carp</name>
    <dbReference type="NCBI Taxonomy" id="7962"/>
    <lineage>
        <taxon>Eukaryota</taxon>
        <taxon>Metazoa</taxon>
        <taxon>Chordata</taxon>
        <taxon>Craniata</taxon>
        <taxon>Vertebrata</taxon>
        <taxon>Euteleostomi</taxon>
        <taxon>Actinopterygii</taxon>
        <taxon>Neopterygii</taxon>
        <taxon>Teleostei</taxon>
        <taxon>Ostariophysi</taxon>
        <taxon>Cypriniformes</taxon>
        <taxon>Cyprinidae</taxon>
        <taxon>Cyprininae</taxon>
        <taxon>Cyprinus</taxon>
    </lineage>
</organism>
<dbReference type="GO" id="GO:0035556">
    <property type="term" value="P:intracellular signal transduction"/>
    <property type="evidence" value="ECO:0007669"/>
    <property type="project" value="InterPro"/>
</dbReference>
<dbReference type="Pfam" id="PF00018">
    <property type="entry name" value="SH3_1"/>
    <property type="match status" value="1"/>
</dbReference>
<dbReference type="PANTHER" id="PTHR12845">
    <property type="entry name" value="GUANINE NUCLEOTIDE EXCHANGE FACTOR"/>
    <property type="match status" value="1"/>
</dbReference>
<feature type="domain" description="DH" evidence="5">
    <location>
        <begin position="1"/>
        <end position="150"/>
    </location>
</feature>
<dbReference type="PROSITE" id="PS50010">
    <property type="entry name" value="DH_2"/>
    <property type="match status" value="1"/>
</dbReference>
<dbReference type="Pfam" id="PF00621">
    <property type="entry name" value="RhoGEF"/>
    <property type="match status" value="1"/>
</dbReference>
<dbReference type="GO" id="GO:0005085">
    <property type="term" value="F:guanyl-nucleotide exchange factor activity"/>
    <property type="evidence" value="ECO:0007669"/>
    <property type="project" value="InterPro"/>
</dbReference>
<accession>A0A9Q9X6N5</accession>
<proteinExistence type="predicted"/>
<dbReference type="AlphaFoldDB" id="A0A9Q9X6N5"/>
<sequence>MCEQLNVRLSSKDKNWLFSRLNDFLSQLEEAVEKDIMRFTVCDIIIKHCPRFRNVYVPYLTNQSYQDKTYQRLMDESHEFRRVVEKLERNPVCQRLPLRSFLILPFQRITRLKLLVQNIVKITAPKTNDEAQAIKAMKLLEKMIQDSNESISQMKNIESLVTLNAKVDFECRTLPLIRSGPEELVREGPVTELRDFSLKDREEERNAYMHLFNDYLLVSLRKEGGRFTVIDHAPVSELRVENCRFKLHSLQKNLFRLHMPQKALLLRTDTQANKLRWISALSRPYPEIDFSAVQDIPQMQCIKAFVAQQPDELSLEKAEVLLVHQQSSDGWVEGTRLSDRQRGWGPESHLETIVSDKARKRNLLDTMKLLQLQYLSLQEL</sequence>
<evidence type="ECO:0000259" key="4">
    <source>
        <dbReference type="PROSITE" id="PS50003"/>
    </source>
</evidence>
<dbReference type="GO" id="GO:0005737">
    <property type="term" value="C:cytoplasm"/>
    <property type="evidence" value="ECO:0007669"/>
    <property type="project" value="TreeGrafter"/>
</dbReference>
<feature type="domain" description="SH3" evidence="3">
    <location>
        <begin position="294"/>
        <end position="355"/>
    </location>
</feature>
<dbReference type="GO" id="GO:0005634">
    <property type="term" value="C:nucleus"/>
    <property type="evidence" value="ECO:0007669"/>
    <property type="project" value="TreeGrafter"/>
</dbReference>